<feature type="transmembrane region" description="Helical" evidence="1">
    <location>
        <begin position="90"/>
        <end position="113"/>
    </location>
</feature>
<dbReference type="STRING" id="1121899.GCA_000430025_01469"/>
<keyword evidence="1" id="KW-0472">Membrane</keyword>
<comment type="caution">
    <text evidence="2">The sequence shown here is derived from an EMBL/GenBank/DDBJ whole genome shotgun (WGS) entry which is preliminary data.</text>
</comment>
<reference evidence="2 3" key="1">
    <citation type="submission" date="2013-09" db="EMBL/GenBank/DDBJ databases">
        <authorList>
            <person name="Zeng Z."/>
            <person name="Chen C."/>
        </authorList>
    </citation>
    <scope>NUCLEOTIDE SEQUENCE [LARGE SCALE GENOMIC DNA]</scope>
    <source>
        <strain evidence="2 3">GH29-5</strain>
    </source>
</reference>
<protein>
    <submittedName>
        <fullName evidence="2">Signal peptide protein</fullName>
    </submittedName>
</protein>
<dbReference type="eggNOG" id="ENOG503273Z">
    <property type="taxonomic scope" value="Bacteria"/>
</dbReference>
<sequence length="142" mass="14906">MNPIVRNILAVITGIIVGSVVNMALISLGHAIIPLPEGADVSTIEKMKESVHLFGSEQFIFPFIAHALGTLAGAFAAAKLAATSKMRIALGIGVYFLIAGIYMCFLMPAPVWFMALDVLVAYIPMAYLGGKLAVGAVKNSVA</sequence>
<keyword evidence="3" id="KW-1185">Reference proteome</keyword>
<feature type="transmembrane region" description="Helical" evidence="1">
    <location>
        <begin position="7"/>
        <end position="33"/>
    </location>
</feature>
<dbReference type="RefSeq" id="WP_026981690.1">
    <property type="nucleotide sequence ID" value="NZ_JRLW01000004.1"/>
</dbReference>
<evidence type="ECO:0000256" key="1">
    <source>
        <dbReference type="SAM" id="Phobius"/>
    </source>
</evidence>
<keyword evidence="1" id="KW-0812">Transmembrane</keyword>
<evidence type="ECO:0000313" key="3">
    <source>
        <dbReference type="Proteomes" id="UP000030121"/>
    </source>
</evidence>
<evidence type="ECO:0000313" key="2">
    <source>
        <dbReference type="EMBL" id="KGO89883.1"/>
    </source>
</evidence>
<feature type="transmembrane region" description="Helical" evidence="1">
    <location>
        <begin position="119"/>
        <end position="137"/>
    </location>
</feature>
<dbReference type="EMBL" id="JRLW01000004">
    <property type="protein sequence ID" value="KGO89883.1"/>
    <property type="molecule type" value="Genomic_DNA"/>
</dbReference>
<dbReference type="OrthoDB" id="6025129at2"/>
<name>A0A0A2MEJ9_9FLAO</name>
<feature type="transmembrane region" description="Helical" evidence="1">
    <location>
        <begin position="59"/>
        <end position="78"/>
    </location>
</feature>
<dbReference type="Proteomes" id="UP000030121">
    <property type="component" value="Unassembled WGS sequence"/>
</dbReference>
<organism evidence="2 3">
    <name type="scientific">Flavobacterium suncheonense GH29-5 = DSM 17707</name>
    <dbReference type="NCBI Taxonomy" id="1121899"/>
    <lineage>
        <taxon>Bacteria</taxon>
        <taxon>Pseudomonadati</taxon>
        <taxon>Bacteroidota</taxon>
        <taxon>Flavobacteriia</taxon>
        <taxon>Flavobacteriales</taxon>
        <taxon>Flavobacteriaceae</taxon>
        <taxon>Flavobacterium</taxon>
    </lineage>
</organism>
<dbReference type="AlphaFoldDB" id="A0A0A2MEJ9"/>
<keyword evidence="1" id="KW-1133">Transmembrane helix</keyword>
<accession>A0A0A2MEJ9</accession>
<proteinExistence type="predicted"/>
<gene>
    <name evidence="2" type="ORF">Q764_04540</name>
</gene>